<dbReference type="InterPro" id="IPR013083">
    <property type="entry name" value="Znf_RING/FYVE/PHD"/>
</dbReference>
<keyword evidence="9" id="KW-0472">Membrane</keyword>
<sequence>MEVDTAAETKKRFEVKKWNAVALWAWDIVVDNCAICRNHIMDLCIECQAQQSSSTSEECNVAWGVCNHAFHFHCISRWLKTMEVLSKQGWGISNDGFEYLKSVQDDEEENIPLYDLALDTDLSKITSAPITDEMKKNLQHPTPLILQVKAVKNVGAPSISQHNNSNPRFLQVILTDGRSSFQLVELRKTSKFTVETWPGTKVRLTGKLAQSGSYLEIDDSKIEILGGEVDALIEKWLVDKDSQNSEFRVKTFEQGGPPVFIPFEKRNAKQNRNKIGTEDLSGKKVFNKEEESDSEGEFEEQRAKDLAKIETARLKFATSRSLGVLPNNQRRDRESRYNRNSSSHHSSNTDSPAPTPAPTASKKPDAPKSSYYKALPTASGLELDKAKVKLLVEMGFQQADCIQAMQEADNDLELALDGLQSLSLSAKSHSRDERSTRGKGGKRGRRGRNNYEEEEKARPQGSLMDFIGGDLPQSSTVSAPSPRAREMTEAVITEEIIKVIDEEEIGIIIIERIEAVTARMITDETKQALEAIMIDKDREMTEVVLLADVEEALRVIMATETLIIPVEEVEEAQEGNHADEEAVIEVDEEASLKELKFADLRKQGGVPFMRFMAVYGFCDGVVFLSGMMMLKDYADAYTCYKIITKPAQVVANLLSENDTEECLTKEEFNSKYIDPFMERARKMLPKKTLDYLIAAAIMIGLKQVYRMGNLVLAYHIYESKSFNRVFPKNVKYAAFRPWVLVLVPLTMLFSITHDFL</sequence>
<evidence type="ECO:0000256" key="8">
    <source>
        <dbReference type="SAM" id="MobiDB-lite"/>
    </source>
</evidence>
<accession>A0ABN7SM05</accession>
<dbReference type="InterPro" id="IPR009060">
    <property type="entry name" value="UBA-like_sf"/>
</dbReference>
<evidence type="ECO:0000256" key="6">
    <source>
        <dbReference type="ARBA" id="ARBA00022833"/>
    </source>
</evidence>
<dbReference type="InterPro" id="IPR024766">
    <property type="entry name" value="Znf_RING_H2"/>
</dbReference>
<comment type="subcellular location">
    <subcellularLocation>
        <location evidence="1">Nucleus</location>
    </subcellularLocation>
</comment>
<dbReference type="PANTHER" id="PTHR13681:SF24">
    <property type="entry name" value="TUDOR DOMAIN-CONTAINING PROTEIN 3"/>
    <property type="match status" value="1"/>
</dbReference>
<evidence type="ECO:0000313" key="12">
    <source>
        <dbReference type="Proteomes" id="UP001158576"/>
    </source>
</evidence>
<evidence type="ECO:0000256" key="7">
    <source>
        <dbReference type="ARBA" id="ARBA00023242"/>
    </source>
</evidence>
<dbReference type="SMART" id="SM00165">
    <property type="entry name" value="UBA"/>
    <property type="match status" value="1"/>
</dbReference>
<feature type="region of interest" description="Disordered" evidence="8">
    <location>
        <begin position="425"/>
        <end position="464"/>
    </location>
</feature>
<dbReference type="SMART" id="SM01161">
    <property type="entry name" value="DUF1767"/>
    <property type="match status" value="1"/>
</dbReference>
<dbReference type="InterPro" id="IPR013894">
    <property type="entry name" value="RMI1_OB"/>
</dbReference>
<feature type="region of interest" description="Disordered" evidence="8">
    <location>
        <begin position="320"/>
        <end position="371"/>
    </location>
</feature>
<dbReference type="EMBL" id="OU015566">
    <property type="protein sequence ID" value="CAG5103044.1"/>
    <property type="molecule type" value="Genomic_DNA"/>
</dbReference>
<keyword evidence="9" id="KW-1133">Transmembrane helix</keyword>
<feature type="region of interest" description="Disordered" evidence="8">
    <location>
        <begin position="265"/>
        <end position="303"/>
    </location>
</feature>
<keyword evidence="4" id="KW-0863">Zinc-finger</keyword>
<dbReference type="Pfam" id="PF00627">
    <property type="entry name" value="UBA"/>
    <property type="match status" value="1"/>
</dbReference>
<dbReference type="Proteomes" id="UP001158576">
    <property type="component" value="Chromosome 1"/>
</dbReference>
<evidence type="ECO:0000256" key="3">
    <source>
        <dbReference type="ARBA" id="ARBA00022723"/>
    </source>
</evidence>
<reference evidence="11 12" key="1">
    <citation type="submission" date="2021-04" db="EMBL/GenBank/DDBJ databases">
        <authorList>
            <person name="Bliznina A."/>
        </authorList>
    </citation>
    <scope>NUCLEOTIDE SEQUENCE [LARGE SCALE GENOMIC DNA]</scope>
</reference>
<dbReference type="CDD" id="cd14270">
    <property type="entry name" value="UBA"/>
    <property type="match status" value="1"/>
</dbReference>
<dbReference type="Pfam" id="PF12678">
    <property type="entry name" value="zf-rbx1"/>
    <property type="match status" value="1"/>
</dbReference>
<dbReference type="Pfam" id="PF08585">
    <property type="entry name" value="RMI1_N_C"/>
    <property type="match status" value="1"/>
</dbReference>
<evidence type="ECO:0000256" key="5">
    <source>
        <dbReference type="ARBA" id="ARBA00022786"/>
    </source>
</evidence>
<keyword evidence="7" id="KW-0539">Nucleus</keyword>
<dbReference type="Gene3D" id="1.10.8.10">
    <property type="entry name" value="DNA helicase RuvA subunit, C-terminal domain"/>
    <property type="match status" value="1"/>
</dbReference>
<feature type="compositionally biased region" description="Low complexity" evidence="8">
    <location>
        <begin position="338"/>
        <end position="352"/>
    </location>
</feature>
<dbReference type="SUPFAM" id="SSF57850">
    <property type="entry name" value="RING/U-box"/>
    <property type="match status" value="1"/>
</dbReference>
<feature type="compositionally biased region" description="Basic and acidic residues" evidence="8">
    <location>
        <begin position="449"/>
        <end position="458"/>
    </location>
</feature>
<evidence type="ECO:0000313" key="11">
    <source>
        <dbReference type="EMBL" id="CAG5103044.1"/>
    </source>
</evidence>
<keyword evidence="9" id="KW-0812">Transmembrane</keyword>
<keyword evidence="3" id="KW-0479">Metal-binding</keyword>
<feature type="compositionally biased region" description="Basic and acidic residues" evidence="8">
    <location>
        <begin position="275"/>
        <end position="289"/>
    </location>
</feature>
<dbReference type="InterPro" id="IPR042470">
    <property type="entry name" value="RMI1_N_C_sf"/>
</dbReference>
<dbReference type="SUPFAM" id="SSF46934">
    <property type="entry name" value="UBA-like"/>
    <property type="match status" value="1"/>
</dbReference>
<keyword evidence="5" id="KW-0833">Ubl conjugation pathway</keyword>
<dbReference type="InterPro" id="IPR015940">
    <property type="entry name" value="UBA"/>
</dbReference>
<proteinExistence type="predicted"/>
<feature type="domain" description="UBA" evidence="10">
    <location>
        <begin position="382"/>
        <end position="422"/>
    </location>
</feature>
<comment type="pathway">
    <text evidence="2">Protein modification; protein ubiquitination.</text>
</comment>
<evidence type="ECO:0000256" key="9">
    <source>
        <dbReference type="SAM" id="Phobius"/>
    </source>
</evidence>
<protein>
    <submittedName>
        <fullName evidence="11">Oidioi.mRNA.OKI2018_I69.chr1.g587.t1.cds</fullName>
    </submittedName>
</protein>
<dbReference type="Gene3D" id="3.30.40.10">
    <property type="entry name" value="Zinc/RING finger domain, C3HC4 (zinc finger)"/>
    <property type="match status" value="1"/>
</dbReference>
<feature type="transmembrane region" description="Helical" evidence="9">
    <location>
        <begin position="608"/>
        <end position="630"/>
    </location>
</feature>
<evidence type="ECO:0000259" key="10">
    <source>
        <dbReference type="PROSITE" id="PS50030"/>
    </source>
</evidence>
<dbReference type="PROSITE" id="PS50030">
    <property type="entry name" value="UBA"/>
    <property type="match status" value="1"/>
</dbReference>
<name>A0ABN7SM05_OIKDI</name>
<gene>
    <name evidence="11" type="ORF">OKIOD_LOCUS9352</name>
</gene>
<feature type="transmembrane region" description="Helical" evidence="9">
    <location>
        <begin position="737"/>
        <end position="755"/>
    </location>
</feature>
<dbReference type="Gene3D" id="2.40.50.770">
    <property type="entry name" value="RecQ-mediated genome instability protein Rmi1, C-terminal domain"/>
    <property type="match status" value="1"/>
</dbReference>
<organism evidence="11 12">
    <name type="scientific">Oikopleura dioica</name>
    <name type="common">Tunicate</name>
    <dbReference type="NCBI Taxonomy" id="34765"/>
    <lineage>
        <taxon>Eukaryota</taxon>
        <taxon>Metazoa</taxon>
        <taxon>Chordata</taxon>
        <taxon>Tunicata</taxon>
        <taxon>Appendicularia</taxon>
        <taxon>Copelata</taxon>
        <taxon>Oikopleuridae</taxon>
        <taxon>Oikopleura</taxon>
    </lineage>
</organism>
<dbReference type="PANTHER" id="PTHR13681">
    <property type="entry name" value="SURVIVAL OF MOTOR NEURON-RELATED-SPLICING FACTOR 30-RELATED"/>
    <property type="match status" value="1"/>
</dbReference>
<evidence type="ECO:0000256" key="4">
    <source>
        <dbReference type="ARBA" id="ARBA00022771"/>
    </source>
</evidence>
<evidence type="ECO:0000256" key="2">
    <source>
        <dbReference type="ARBA" id="ARBA00004906"/>
    </source>
</evidence>
<evidence type="ECO:0000256" key="1">
    <source>
        <dbReference type="ARBA" id="ARBA00004123"/>
    </source>
</evidence>
<dbReference type="CDD" id="cd16485">
    <property type="entry name" value="mRING-H2-C3H2C2D_RBX1"/>
    <property type="match status" value="1"/>
</dbReference>
<keyword evidence="12" id="KW-1185">Reference proteome</keyword>
<feature type="compositionally biased region" description="Basic residues" evidence="8">
    <location>
        <begin position="437"/>
        <end position="448"/>
    </location>
</feature>
<keyword evidence="6" id="KW-0862">Zinc</keyword>